<organism evidence="2 3">
    <name type="scientific">Dysosmobacter segnis</name>
    <dbReference type="NCBI Taxonomy" id="2763042"/>
    <lineage>
        <taxon>Bacteria</taxon>
        <taxon>Bacillati</taxon>
        <taxon>Bacillota</taxon>
        <taxon>Clostridia</taxon>
        <taxon>Eubacteriales</taxon>
        <taxon>Oscillospiraceae</taxon>
        <taxon>Dysosmobacter</taxon>
    </lineage>
</organism>
<keyword evidence="1 2" id="KW-0808">Transferase</keyword>
<keyword evidence="3" id="KW-1185">Reference proteome</keyword>
<name>A0A923MI43_9FIRM</name>
<dbReference type="InterPro" id="IPR050559">
    <property type="entry name" value="P-Pant_transferase_sf"/>
</dbReference>
<dbReference type="SUPFAM" id="SSF56214">
    <property type="entry name" value="4'-phosphopantetheinyl transferase"/>
    <property type="match status" value="2"/>
</dbReference>
<gene>
    <name evidence="2" type="ORF">H8Z83_04915</name>
</gene>
<evidence type="ECO:0000313" key="2">
    <source>
        <dbReference type="EMBL" id="MBC5769664.1"/>
    </source>
</evidence>
<dbReference type="GO" id="GO:0019878">
    <property type="term" value="P:lysine biosynthetic process via aminoadipic acid"/>
    <property type="evidence" value="ECO:0007669"/>
    <property type="project" value="TreeGrafter"/>
</dbReference>
<evidence type="ECO:0000313" key="3">
    <source>
        <dbReference type="Proteomes" id="UP000620327"/>
    </source>
</evidence>
<dbReference type="GO" id="GO:0000287">
    <property type="term" value="F:magnesium ion binding"/>
    <property type="evidence" value="ECO:0007669"/>
    <property type="project" value="InterPro"/>
</dbReference>
<dbReference type="Proteomes" id="UP000620327">
    <property type="component" value="Unassembled WGS sequence"/>
</dbReference>
<sequence>MPIQVWLARMERPLTEQEYGDMMAILPDARRERLEKLPKEKHQEVLCAYLLLRMALWEQRGWRDLPRIEVDELGKPFFPDYPDTHFSLSHTAGAAAAVLADTPVGVDIERVRPVSVRAMERIAGVRTEAAFFRSWVRREARVKRTGSGIVTMMRTEAPLNRGEFYYEVDAFHGYAAGVAAGQPEPPQPVHRLMLDQLL</sequence>
<proteinExistence type="predicted"/>
<dbReference type="PANTHER" id="PTHR12215:SF10">
    <property type="entry name" value="L-AMINOADIPATE-SEMIALDEHYDE DEHYDROGENASE-PHOSPHOPANTETHEINYL TRANSFERASE"/>
    <property type="match status" value="1"/>
</dbReference>
<dbReference type="AlphaFoldDB" id="A0A923MI43"/>
<dbReference type="GO" id="GO:0008897">
    <property type="term" value="F:holo-[acyl-carrier-protein] synthase activity"/>
    <property type="evidence" value="ECO:0007669"/>
    <property type="project" value="InterPro"/>
</dbReference>
<accession>A0A923MI43</accession>
<protein>
    <submittedName>
        <fullName evidence="2">4'-phosphopantetheinyl transferase</fullName>
    </submittedName>
</protein>
<dbReference type="InterPro" id="IPR037143">
    <property type="entry name" value="4-PPantetheinyl_Trfase_dom_sf"/>
</dbReference>
<dbReference type="Gene3D" id="3.90.470.20">
    <property type="entry name" value="4'-phosphopantetheinyl transferase domain"/>
    <property type="match status" value="1"/>
</dbReference>
<reference evidence="2" key="1">
    <citation type="submission" date="2020-08" db="EMBL/GenBank/DDBJ databases">
        <title>Genome public.</title>
        <authorList>
            <person name="Liu C."/>
            <person name="Sun Q."/>
        </authorList>
    </citation>
    <scope>NUCLEOTIDE SEQUENCE</scope>
    <source>
        <strain evidence="2">BX15</strain>
    </source>
</reference>
<dbReference type="GO" id="GO:0005829">
    <property type="term" value="C:cytosol"/>
    <property type="evidence" value="ECO:0007669"/>
    <property type="project" value="TreeGrafter"/>
</dbReference>
<dbReference type="RefSeq" id="WP_187014018.1">
    <property type="nucleotide sequence ID" value="NZ_JACOQI010000003.1"/>
</dbReference>
<dbReference type="PANTHER" id="PTHR12215">
    <property type="entry name" value="PHOSPHOPANTETHEINE TRANSFERASE"/>
    <property type="match status" value="1"/>
</dbReference>
<dbReference type="EMBL" id="JACOQI010000003">
    <property type="protein sequence ID" value="MBC5769664.1"/>
    <property type="molecule type" value="Genomic_DNA"/>
</dbReference>
<evidence type="ECO:0000256" key="1">
    <source>
        <dbReference type="ARBA" id="ARBA00022679"/>
    </source>
</evidence>
<comment type="caution">
    <text evidence="2">The sequence shown here is derived from an EMBL/GenBank/DDBJ whole genome shotgun (WGS) entry which is preliminary data.</text>
</comment>